<accession>A0A561SFR0</accession>
<evidence type="ECO:0000256" key="1">
    <source>
        <dbReference type="ARBA" id="ARBA00007169"/>
    </source>
</evidence>
<proteinExistence type="inferred from homology"/>
<dbReference type="Gene3D" id="3.40.50.1820">
    <property type="entry name" value="alpha/beta hydrolase"/>
    <property type="match status" value="1"/>
</dbReference>
<name>A0A561SFR0_9ACTN</name>
<evidence type="ECO:0000256" key="2">
    <source>
        <dbReference type="ARBA" id="ARBA00022801"/>
    </source>
</evidence>
<dbReference type="PANTHER" id="PTHR11487">
    <property type="entry name" value="THIOESTERASE"/>
    <property type="match status" value="1"/>
</dbReference>
<dbReference type="EMBL" id="VIWT01000005">
    <property type="protein sequence ID" value="TWF73700.1"/>
    <property type="molecule type" value="Genomic_DNA"/>
</dbReference>
<feature type="domain" description="Thioesterase TesA-like" evidence="3">
    <location>
        <begin position="26"/>
        <end position="248"/>
    </location>
</feature>
<comment type="similarity">
    <text evidence="1">Belongs to the thioesterase family.</text>
</comment>
<dbReference type="InterPro" id="IPR001031">
    <property type="entry name" value="Thioesterase"/>
</dbReference>
<dbReference type="SUPFAM" id="SSF53474">
    <property type="entry name" value="alpha/beta-Hydrolases"/>
    <property type="match status" value="1"/>
</dbReference>
<dbReference type="InterPro" id="IPR020802">
    <property type="entry name" value="TesA-like"/>
</dbReference>
<evidence type="ECO:0000313" key="4">
    <source>
        <dbReference type="EMBL" id="TWF73700.1"/>
    </source>
</evidence>
<evidence type="ECO:0000259" key="3">
    <source>
        <dbReference type="SMART" id="SM00824"/>
    </source>
</evidence>
<dbReference type="InterPro" id="IPR012223">
    <property type="entry name" value="TEII"/>
</dbReference>
<dbReference type="Pfam" id="PF00975">
    <property type="entry name" value="Thioesterase"/>
    <property type="match status" value="1"/>
</dbReference>
<dbReference type="Proteomes" id="UP000317940">
    <property type="component" value="Unassembled WGS sequence"/>
</dbReference>
<sequence>MSVLSVDDDLWCRRYHPSPTATARLVCFPHAGGSAPFYLPVASALSPAVDVIAIQYPGRQERRAEQPLTDVDSLADRIHDLLVRQPPLPVTFFGHSLGATIAFETVRRLEAGGSPVAHLFASGRRAPSAHRDAAGVHLRDDDGILTEVRRLNGTSASVLDDQELMRAALPSLRADYQAAETYRCAPDATVACPVTVLTGDRDPETTLPEAHAWEKHTTGTCTVRTFPGGHFFITAHVKEINALLKEHF</sequence>
<keyword evidence="2" id="KW-0378">Hydrolase</keyword>
<organism evidence="4 5">
    <name type="scientific">Kitasatospora viridis</name>
    <dbReference type="NCBI Taxonomy" id="281105"/>
    <lineage>
        <taxon>Bacteria</taxon>
        <taxon>Bacillati</taxon>
        <taxon>Actinomycetota</taxon>
        <taxon>Actinomycetes</taxon>
        <taxon>Kitasatosporales</taxon>
        <taxon>Streptomycetaceae</taxon>
        <taxon>Kitasatospora</taxon>
    </lineage>
</organism>
<dbReference type="RefSeq" id="WP_145910644.1">
    <property type="nucleotide sequence ID" value="NZ_BAAAMZ010000001.1"/>
</dbReference>
<protein>
    <submittedName>
        <fullName evidence="4">Surfactin synthase thioesterase subunit</fullName>
    </submittedName>
</protein>
<gene>
    <name evidence="4" type="ORF">FHX73_15316</name>
</gene>
<comment type="caution">
    <text evidence="4">The sequence shown here is derived from an EMBL/GenBank/DDBJ whole genome shotgun (WGS) entry which is preliminary data.</text>
</comment>
<evidence type="ECO:0000313" key="5">
    <source>
        <dbReference type="Proteomes" id="UP000317940"/>
    </source>
</evidence>
<dbReference type="PANTHER" id="PTHR11487:SF0">
    <property type="entry name" value="S-ACYL FATTY ACID SYNTHASE THIOESTERASE, MEDIUM CHAIN"/>
    <property type="match status" value="1"/>
</dbReference>
<dbReference type="GO" id="GO:0008610">
    <property type="term" value="P:lipid biosynthetic process"/>
    <property type="evidence" value="ECO:0007669"/>
    <property type="project" value="TreeGrafter"/>
</dbReference>
<reference evidence="4 5" key="1">
    <citation type="submission" date="2019-06" db="EMBL/GenBank/DDBJ databases">
        <title>Sequencing the genomes of 1000 actinobacteria strains.</title>
        <authorList>
            <person name="Klenk H.-P."/>
        </authorList>
    </citation>
    <scope>NUCLEOTIDE SEQUENCE [LARGE SCALE GENOMIC DNA]</scope>
    <source>
        <strain evidence="4 5">DSM 44826</strain>
    </source>
</reference>
<dbReference type="InterPro" id="IPR029058">
    <property type="entry name" value="AB_hydrolase_fold"/>
</dbReference>
<dbReference type="OrthoDB" id="3872750at2"/>
<dbReference type="SMART" id="SM00824">
    <property type="entry name" value="PKS_TE"/>
    <property type="match status" value="1"/>
</dbReference>
<keyword evidence="5" id="KW-1185">Reference proteome</keyword>
<dbReference type="AlphaFoldDB" id="A0A561SFR0"/>
<dbReference type="GO" id="GO:0016787">
    <property type="term" value="F:hydrolase activity"/>
    <property type="evidence" value="ECO:0007669"/>
    <property type="project" value="UniProtKB-KW"/>
</dbReference>